<dbReference type="Pfam" id="PF12860">
    <property type="entry name" value="PAS_7"/>
    <property type="match status" value="1"/>
</dbReference>
<feature type="modified residue" description="4-aspartylphosphate" evidence="11">
    <location>
        <position position="1092"/>
    </location>
</feature>
<dbReference type="FunFam" id="1.10.287.130:FF:000063">
    <property type="entry name" value="Hybrid sensor histidine kinase/response regulator"/>
    <property type="match status" value="1"/>
</dbReference>
<dbReference type="GO" id="GO:0022857">
    <property type="term" value="F:transmembrane transporter activity"/>
    <property type="evidence" value="ECO:0007669"/>
    <property type="project" value="InterPro"/>
</dbReference>
<feature type="domain" description="Histidine kinase" evidence="13">
    <location>
        <begin position="805"/>
        <end position="1017"/>
    </location>
</feature>
<dbReference type="InterPro" id="IPR036890">
    <property type="entry name" value="HATPase_C_sf"/>
</dbReference>
<dbReference type="RefSeq" id="WP_114428147.1">
    <property type="nucleotide sequence ID" value="NZ_QPJM01000001.1"/>
</dbReference>
<dbReference type="SMART" id="SM00448">
    <property type="entry name" value="REC"/>
    <property type="match status" value="1"/>
</dbReference>
<dbReference type="Pfam" id="PF02518">
    <property type="entry name" value="HATPase_c"/>
    <property type="match status" value="1"/>
</dbReference>
<dbReference type="Gene3D" id="1.10.287.130">
    <property type="match status" value="1"/>
</dbReference>
<dbReference type="InterPro" id="IPR038377">
    <property type="entry name" value="Na/Glc_symporter_sf"/>
</dbReference>
<feature type="domain" description="Response regulatory" evidence="14">
    <location>
        <begin position="1040"/>
        <end position="1157"/>
    </location>
</feature>
<feature type="transmembrane region" description="Helical" evidence="12">
    <location>
        <begin position="200"/>
        <end position="220"/>
    </location>
</feature>
<dbReference type="PANTHER" id="PTHR43047:SF9">
    <property type="entry name" value="HISTIDINE KINASE"/>
    <property type="match status" value="1"/>
</dbReference>
<dbReference type="SUPFAM" id="SSF55874">
    <property type="entry name" value="ATPase domain of HSP90 chaperone/DNA topoisomerase II/histidine kinase"/>
    <property type="match status" value="1"/>
</dbReference>
<dbReference type="Pfam" id="PF00072">
    <property type="entry name" value="Response_reg"/>
    <property type="match status" value="1"/>
</dbReference>
<dbReference type="FunFam" id="3.30.565.10:FF:000049">
    <property type="entry name" value="Two-component sensor histidine kinase"/>
    <property type="match status" value="1"/>
</dbReference>
<organism evidence="15 16">
    <name type="scientific">Phyllobacterium bourgognense</name>
    <dbReference type="NCBI Taxonomy" id="314236"/>
    <lineage>
        <taxon>Bacteria</taxon>
        <taxon>Pseudomonadati</taxon>
        <taxon>Pseudomonadota</taxon>
        <taxon>Alphaproteobacteria</taxon>
        <taxon>Hyphomicrobiales</taxon>
        <taxon>Phyllobacteriaceae</taxon>
        <taxon>Phyllobacterium</taxon>
    </lineage>
</organism>
<evidence type="ECO:0000256" key="1">
    <source>
        <dbReference type="ARBA" id="ARBA00000085"/>
    </source>
</evidence>
<dbReference type="InterPro" id="IPR011006">
    <property type="entry name" value="CheY-like_superfamily"/>
</dbReference>
<dbReference type="GO" id="GO:0005886">
    <property type="term" value="C:plasma membrane"/>
    <property type="evidence" value="ECO:0007669"/>
    <property type="project" value="TreeGrafter"/>
</dbReference>
<dbReference type="InterPro" id="IPR005467">
    <property type="entry name" value="His_kinase_dom"/>
</dbReference>
<comment type="catalytic activity">
    <reaction evidence="1">
        <text>ATP + protein L-histidine = ADP + protein N-phospho-L-histidine.</text>
        <dbReference type="EC" id="2.7.13.3"/>
    </reaction>
</comment>
<dbReference type="OrthoDB" id="9764438at2"/>
<dbReference type="InterPro" id="IPR035965">
    <property type="entry name" value="PAS-like_dom_sf"/>
</dbReference>
<dbReference type="PROSITE" id="PS50283">
    <property type="entry name" value="NA_SOLUT_SYMP_3"/>
    <property type="match status" value="1"/>
</dbReference>
<dbReference type="SUPFAM" id="SSF47384">
    <property type="entry name" value="Homodimeric domain of signal transducing histidine kinase"/>
    <property type="match status" value="1"/>
</dbReference>
<dbReference type="Gene3D" id="3.40.50.2300">
    <property type="match status" value="1"/>
</dbReference>
<evidence type="ECO:0000259" key="14">
    <source>
        <dbReference type="PROSITE" id="PS50110"/>
    </source>
</evidence>
<feature type="transmembrane region" description="Helical" evidence="12">
    <location>
        <begin position="240"/>
        <end position="262"/>
    </location>
</feature>
<evidence type="ECO:0000256" key="10">
    <source>
        <dbReference type="ARBA" id="ARBA00023136"/>
    </source>
</evidence>
<name>A0A368ZAR8_9HYPH</name>
<feature type="transmembrane region" description="Helical" evidence="12">
    <location>
        <begin position="161"/>
        <end position="179"/>
    </location>
</feature>
<evidence type="ECO:0000313" key="16">
    <source>
        <dbReference type="Proteomes" id="UP000253324"/>
    </source>
</evidence>
<dbReference type="SUPFAM" id="SSF52172">
    <property type="entry name" value="CheY-like"/>
    <property type="match status" value="1"/>
</dbReference>
<keyword evidence="16" id="KW-1185">Reference proteome</keyword>
<evidence type="ECO:0000256" key="7">
    <source>
        <dbReference type="ARBA" id="ARBA00022692"/>
    </source>
</evidence>
<sequence>MMALAASLVVIVYFSIQYWVIKSADQQTEAKSNSSRPLLYSLSLAASGSSWMYYGSTSYAAKHGIEFAGLYVGIVLVFTLGFPLLRKIVQLAKSEGIKSISDFIGARYGKSFTVAALVTVITTIGLIPYISLQMTAIHYLIDVLSGVFDPNDTLDEHRLHLFIVAVEIGIGLFTVFYCARSPHFKERYEGLIHALAVDSVIKFTGFVLVGIAAVTFLFGSPTEIFTRLIVNQPNMPALQHGMSAGNFIGLILIGASSVLLLPNQFYLTIVQNRGASELSMARWFVPLFLLIIGIFVLPISAIGSMVLPAQVSADFYFLSLPLAAGRHWLAIIAFAGGIPAATTMIIAPSILLSVMISNDLILPVLLRRANINSPEIAKDFTKTIPNLRRAALIGILIAAFAYQFVVSVHVDFAVMALISAIAMMQLLPPLLGGLFWRRGTARGAIWGMLAGFGVWAYTMVLPTMLDTGSSIVVDGPFGLAALRPHALFGLEASNYINSLFWSLSVNIALFIAGSLSRSATPLERIQASVFIADSALSMNAVGSLQPSVTVNQLKMTISKYIGNEQTDLAFNSFHKQENIALEGSDAADFKTVHFAEQLLSGIVGSSSARMILSLAMGPTGPAQRRAQILLDHATDALAQNRHLLQTALDQMDQGISVFDRQYRLSCWNTQFRLILDLPKELQRMGTPLNRILSYLCERDDLADFTAKTFIEQFTDITTPWRLKLKGTGQTIEIRSNSIPDGGLVTTFTDVTNTVNADNLLRQTNESLELRVRDRTAELTLANQQLGKAQRRAEEANFGKTRFLADAGHDILQPLNAARLYSSALMEQLGNSREKELASNVDSSLEAVESIISALLDISRLDTGALKPVISVFRLDALLQQIGRDFAPTAREKGLDLRIVASSAVIATDRNLLRRLIQNLVSNAIKYCRSGKILVGVRRRGKSMELQILDTGIGIPPDKLDHIFREFSRLPEGMKESDGLGLGLSIVERIAKILDLSIIVTSRVGKGSVFSVTMVASNVPVLPTIEATQTVKPFSVLTGLTVLCVDDNERSLAGMQELLTTWGCQVLPFKSGKALLAYCVENPVAIPAVILADYNLDEENGLDVIQNIREHLQRHLKAALITADRSNHVRERALLEDISIINKPVRPAILRALLSHFSQAIAAE</sequence>
<dbReference type="PROSITE" id="PS50110">
    <property type="entry name" value="RESPONSE_REGULATORY"/>
    <property type="match status" value="1"/>
</dbReference>
<protein>
    <recommendedName>
        <fullName evidence="4">histidine kinase</fullName>
        <ecNumber evidence="4">2.7.13.3</ecNumber>
    </recommendedName>
</protein>
<dbReference type="GO" id="GO:0000155">
    <property type="term" value="F:phosphorelay sensor kinase activity"/>
    <property type="evidence" value="ECO:0007669"/>
    <property type="project" value="InterPro"/>
</dbReference>
<keyword evidence="5 11" id="KW-0597">Phosphoprotein</keyword>
<feature type="transmembrane region" description="Helical" evidence="12">
    <location>
        <begin position="443"/>
        <end position="465"/>
    </location>
</feature>
<dbReference type="PANTHER" id="PTHR43047">
    <property type="entry name" value="TWO-COMPONENT HISTIDINE PROTEIN KINASE"/>
    <property type="match status" value="1"/>
</dbReference>
<reference evidence="15 16" key="1">
    <citation type="submission" date="2018-07" db="EMBL/GenBank/DDBJ databases">
        <title>Genomic Encyclopedia of Type Strains, Phase III (KMG-III): the genomes of soil and plant-associated and newly described type strains.</title>
        <authorList>
            <person name="Whitman W."/>
        </authorList>
    </citation>
    <scope>NUCLEOTIDE SEQUENCE [LARGE SCALE GENOMIC DNA]</scope>
    <source>
        <strain evidence="15 16">31-25a</strain>
    </source>
</reference>
<dbReference type="InterPro" id="IPR004358">
    <property type="entry name" value="Sig_transdc_His_kin-like_C"/>
</dbReference>
<feature type="transmembrane region" description="Helical" evidence="12">
    <location>
        <begin position="327"/>
        <end position="352"/>
    </location>
</feature>
<comment type="similarity">
    <text evidence="3">Belongs to the sodium:solute symporter (SSF) (TC 2.A.21) family.</text>
</comment>
<dbReference type="EMBL" id="QPJM01000001">
    <property type="protein sequence ID" value="RCW87554.1"/>
    <property type="molecule type" value="Genomic_DNA"/>
</dbReference>
<dbReference type="SUPFAM" id="SSF55785">
    <property type="entry name" value="PYP-like sensor domain (PAS domain)"/>
    <property type="match status" value="1"/>
</dbReference>
<dbReference type="PROSITE" id="PS50109">
    <property type="entry name" value="HIS_KIN"/>
    <property type="match status" value="1"/>
</dbReference>
<accession>A0A368ZAR8</accession>
<dbReference type="CDD" id="cd00075">
    <property type="entry name" value="HATPase"/>
    <property type="match status" value="1"/>
</dbReference>
<feature type="transmembrane region" description="Helical" evidence="12">
    <location>
        <begin position="390"/>
        <end position="406"/>
    </location>
</feature>
<dbReference type="Gene3D" id="1.20.1730.10">
    <property type="entry name" value="Sodium/glucose cotransporter"/>
    <property type="match status" value="1"/>
</dbReference>
<dbReference type="PRINTS" id="PR00344">
    <property type="entry name" value="BCTRLSENSOR"/>
</dbReference>
<feature type="transmembrane region" description="Helical" evidence="12">
    <location>
        <begin position="114"/>
        <end position="141"/>
    </location>
</feature>
<keyword evidence="6" id="KW-0808">Transferase</keyword>
<dbReference type="CDD" id="cd00082">
    <property type="entry name" value="HisKA"/>
    <property type="match status" value="1"/>
</dbReference>
<dbReference type="InterPro" id="IPR036097">
    <property type="entry name" value="HisK_dim/P_sf"/>
</dbReference>
<dbReference type="InterPro" id="IPR001734">
    <property type="entry name" value="Na/solute_symporter"/>
</dbReference>
<evidence type="ECO:0000313" key="15">
    <source>
        <dbReference type="EMBL" id="RCW87554.1"/>
    </source>
</evidence>
<dbReference type="InterPro" id="IPR001789">
    <property type="entry name" value="Sig_transdc_resp-reg_receiver"/>
</dbReference>
<dbReference type="CDD" id="cd00156">
    <property type="entry name" value="REC"/>
    <property type="match status" value="1"/>
</dbReference>
<dbReference type="AlphaFoldDB" id="A0A368ZAR8"/>
<comment type="subcellular location">
    <subcellularLocation>
        <location evidence="2">Membrane</location>
        <topology evidence="2">Multi-pass membrane protein</topology>
    </subcellularLocation>
</comment>
<dbReference type="InterPro" id="IPR003594">
    <property type="entry name" value="HATPase_dom"/>
</dbReference>
<feature type="transmembrane region" description="Helical" evidence="12">
    <location>
        <begin position="67"/>
        <end position="85"/>
    </location>
</feature>
<evidence type="ECO:0000259" key="13">
    <source>
        <dbReference type="PROSITE" id="PS50109"/>
    </source>
</evidence>
<proteinExistence type="inferred from homology"/>
<evidence type="ECO:0000256" key="12">
    <source>
        <dbReference type="SAM" id="Phobius"/>
    </source>
</evidence>
<evidence type="ECO:0000256" key="8">
    <source>
        <dbReference type="ARBA" id="ARBA00022777"/>
    </source>
</evidence>
<dbReference type="SMART" id="SM00388">
    <property type="entry name" value="HisKA"/>
    <property type="match status" value="1"/>
</dbReference>
<keyword evidence="9 12" id="KW-1133">Transmembrane helix</keyword>
<feature type="transmembrane region" description="Helical" evidence="12">
    <location>
        <begin position="6"/>
        <end position="25"/>
    </location>
</feature>
<dbReference type="Gene3D" id="3.30.450.20">
    <property type="entry name" value="PAS domain"/>
    <property type="match status" value="1"/>
</dbReference>
<dbReference type="Gene3D" id="3.30.565.10">
    <property type="entry name" value="Histidine kinase-like ATPase, C-terminal domain"/>
    <property type="match status" value="1"/>
</dbReference>
<evidence type="ECO:0000256" key="4">
    <source>
        <dbReference type="ARBA" id="ARBA00012438"/>
    </source>
</evidence>
<gene>
    <name evidence="15" type="ORF">C7476_101320</name>
</gene>
<feature type="transmembrane region" description="Helical" evidence="12">
    <location>
        <begin position="283"/>
        <end position="307"/>
    </location>
</feature>
<evidence type="ECO:0000256" key="3">
    <source>
        <dbReference type="ARBA" id="ARBA00006434"/>
    </source>
</evidence>
<evidence type="ECO:0000256" key="2">
    <source>
        <dbReference type="ARBA" id="ARBA00004141"/>
    </source>
</evidence>
<evidence type="ECO:0000256" key="9">
    <source>
        <dbReference type="ARBA" id="ARBA00022989"/>
    </source>
</evidence>
<dbReference type="SMART" id="SM00387">
    <property type="entry name" value="HATPase_c"/>
    <property type="match status" value="1"/>
</dbReference>
<feature type="transmembrane region" description="Helical" evidence="12">
    <location>
        <begin position="412"/>
        <end position="436"/>
    </location>
</feature>
<keyword evidence="8" id="KW-0418">Kinase</keyword>
<dbReference type="EC" id="2.7.13.3" evidence="4"/>
<evidence type="ECO:0000256" key="6">
    <source>
        <dbReference type="ARBA" id="ARBA00022679"/>
    </source>
</evidence>
<dbReference type="Proteomes" id="UP000253324">
    <property type="component" value="Unassembled WGS sequence"/>
</dbReference>
<comment type="caution">
    <text evidence="15">The sequence shown here is derived from an EMBL/GenBank/DDBJ whole genome shotgun (WGS) entry which is preliminary data.</text>
</comment>
<dbReference type="Pfam" id="PF00512">
    <property type="entry name" value="HisKA"/>
    <property type="match status" value="1"/>
</dbReference>
<evidence type="ECO:0000256" key="11">
    <source>
        <dbReference type="PROSITE-ProRule" id="PRU00169"/>
    </source>
</evidence>
<dbReference type="InterPro" id="IPR003661">
    <property type="entry name" value="HisK_dim/P_dom"/>
</dbReference>
<dbReference type="GO" id="GO:0009927">
    <property type="term" value="F:histidine phosphotransfer kinase activity"/>
    <property type="evidence" value="ECO:0007669"/>
    <property type="project" value="TreeGrafter"/>
</dbReference>
<keyword evidence="7 12" id="KW-0812">Transmembrane</keyword>
<evidence type="ECO:0000256" key="5">
    <source>
        <dbReference type="ARBA" id="ARBA00022553"/>
    </source>
</evidence>
<keyword evidence="10 12" id="KW-0472">Membrane</keyword>